<sequence>MKPKKIVLAYSGGLDTSVILKWLIEKYQCPVIAFCADLGQEEDWEEIKKKGLLCGAEKVIIQDLKYEFVKEHCFFAIKAGARYEDWYLLGTSLARPLIAKAQVEIALREGADAVAHGATGKGNDQVRFELTYSALAPQLKIIAPWREWEFKGRSDLISYAKEKGIPVPVTPEKPYSIDANLFHISYEGGILEDLWETPPEEIFIMTNSPEKAPDQPEYIEIDFDRGEPVAINGEALSPPELLKKLNYLGGLHGIGRVDMVENRYVGIKSRGIYETPGGTILHIAHRALEQITLDREVMRLKDTLMPKIAELIYYGYWFSPEFQALKSLIEETQERVTGTVRLKLYKGNVMVCGRKSPFSLYKKELASFEEEGGYSHKDAEGFIRLNALRLKNLATF</sequence>
<name>A0A2N7PJY4_9BACT</name>
<dbReference type="InterPro" id="IPR018223">
    <property type="entry name" value="Arginosuc_synth_CS"/>
</dbReference>
<dbReference type="CDD" id="cd01999">
    <property type="entry name" value="ASS"/>
    <property type="match status" value="1"/>
</dbReference>
<dbReference type="GO" id="GO:0005524">
    <property type="term" value="F:ATP binding"/>
    <property type="evidence" value="ECO:0007669"/>
    <property type="project" value="UniProtKB-UniRule"/>
</dbReference>
<evidence type="ECO:0000256" key="5">
    <source>
        <dbReference type="ARBA" id="ARBA00022598"/>
    </source>
</evidence>
<keyword evidence="7 9" id="KW-0547">Nucleotide-binding</keyword>
<proteinExistence type="inferred from homology"/>
<comment type="subcellular location">
    <subcellularLocation>
        <location evidence="9">Cytoplasm</location>
    </subcellularLocation>
</comment>
<dbReference type="SUPFAM" id="SSF69864">
    <property type="entry name" value="Argininosuccinate synthetase, C-terminal domain"/>
    <property type="match status" value="1"/>
</dbReference>
<evidence type="ECO:0000313" key="12">
    <source>
        <dbReference type="EMBL" id="PMP63150.1"/>
    </source>
</evidence>
<feature type="binding site" evidence="9">
    <location>
        <position position="176"/>
    </location>
    <ligand>
        <name>L-citrulline</name>
        <dbReference type="ChEBI" id="CHEBI:57743"/>
    </ligand>
</feature>
<feature type="binding site" evidence="9">
    <location>
        <position position="119"/>
    </location>
    <ligand>
        <name>L-aspartate</name>
        <dbReference type="ChEBI" id="CHEBI:29991"/>
    </ligand>
</feature>
<keyword evidence="8 9" id="KW-0067">ATP-binding</keyword>
<gene>
    <name evidence="9" type="primary">argG</name>
    <name evidence="12" type="ORF">C0197_03180</name>
</gene>
<feature type="binding site" evidence="9">
    <location>
        <position position="261"/>
    </location>
    <ligand>
        <name>L-citrulline</name>
        <dbReference type="ChEBI" id="CHEBI:57743"/>
    </ligand>
</feature>
<evidence type="ECO:0000259" key="11">
    <source>
        <dbReference type="Pfam" id="PF20979"/>
    </source>
</evidence>
<dbReference type="InterPro" id="IPR048267">
    <property type="entry name" value="Arginosuc_syn_N"/>
</dbReference>
<dbReference type="PROSITE" id="PS00565">
    <property type="entry name" value="ARGININOSUCCIN_SYN_2"/>
    <property type="match status" value="1"/>
</dbReference>
<dbReference type="InterPro" id="IPR024074">
    <property type="entry name" value="AS_cat/multimer_dom_body"/>
</dbReference>
<comment type="similarity">
    <text evidence="9">Belongs to the argininosuccinate synthase family. Type 1 subfamily.</text>
</comment>
<feature type="binding site" evidence="9">
    <location>
        <position position="185"/>
    </location>
    <ligand>
        <name>L-citrulline</name>
        <dbReference type="ChEBI" id="CHEBI:57743"/>
    </ligand>
</feature>
<feature type="binding site" evidence="9">
    <location>
        <position position="123"/>
    </location>
    <ligand>
        <name>L-citrulline</name>
        <dbReference type="ChEBI" id="CHEBI:57743"/>
    </ligand>
</feature>
<dbReference type="NCBIfam" id="NF001770">
    <property type="entry name" value="PRK00509.1"/>
    <property type="match status" value="1"/>
</dbReference>
<dbReference type="InterPro" id="IPR014729">
    <property type="entry name" value="Rossmann-like_a/b/a_fold"/>
</dbReference>
<dbReference type="Pfam" id="PF00764">
    <property type="entry name" value="Arginosuc_synth"/>
    <property type="match status" value="1"/>
</dbReference>
<dbReference type="PANTHER" id="PTHR11587:SF2">
    <property type="entry name" value="ARGININOSUCCINATE SYNTHASE"/>
    <property type="match status" value="1"/>
</dbReference>
<comment type="subunit">
    <text evidence="2 9">Homotetramer.</text>
</comment>
<dbReference type="PANTHER" id="PTHR11587">
    <property type="entry name" value="ARGININOSUCCINATE SYNTHASE"/>
    <property type="match status" value="1"/>
</dbReference>
<dbReference type="InterPro" id="IPR023434">
    <property type="entry name" value="Arginosuc_synth_type_1_subfam"/>
</dbReference>
<evidence type="ECO:0000256" key="1">
    <source>
        <dbReference type="ARBA" id="ARBA00004967"/>
    </source>
</evidence>
<keyword evidence="5 9" id="KW-0436">Ligase</keyword>
<dbReference type="InterPro" id="IPR001518">
    <property type="entry name" value="Arginosuc_synth"/>
</dbReference>
<feature type="binding site" evidence="9">
    <location>
        <position position="123"/>
    </location>
    <ligand>
        <name>L-aspartate</name>
        <dbReference type="ChEBI" id="CHEBI:29991"/>
    </ligand>
</feature>
<dbReference type="GO" id="GO:0005737">
    <property type="term" value="C:cytoplasm"/>
    <property type="evidence" value="ECO:0007669"/>
    <property type="project" value="UniProtKB-SubCell"/>
</dbReference>
<feature type="binding site" evidence="9">
    <location>
        <begin position="9"/>
        <end position="17"/>
    </location>
    <ligand>
        <name>ATP</name>
        <dbReference type="ChEBI" id="CHEBI:30616"/>
    </ligand>
</feature>
<dbReference type="Proteomes" id="UP000235731">
    <property type="component" value="Unassembled WGS sequence"/>
</dbReference>
<evidence type="ECO:0000313" key="13">
    <source>
        <dbReference type="Proteomes" id="UP000235731"/>
    </source>
</evidence>
<evidence type="ECO:0000256" key="7">
    <source>
        <dbReference type="ARBA" id="ARBA00022741"/>
    </source>
</evidence>
<keyword evidence="4 9" id="KW-0055">Arginine biosynthesis</keyword>
<dbReference type="GO" id="GO:0004055">
    <property type="term" value="F:argininosuccinate synthase activity"/>
    <property type="evidence" value="ECO:0007669"/>
    <property type="project" value="UniProtKB-UniRule"/>
</dbReference>
<evidence type="ECO:0000256" key="9">
    <source>
        <dbReference type="HAMAP-Rule" id="MF_00005"/>
    </source>
</evidence>
<dbReference type="PROSITE" id="PS00564">
    <property type="entry name" value="ARGININOSUCCIN_SYN_1"/>
    <property type="match status" value="1"/>
</dbReference>
<feature type="binding site" evidence="9">
    <location>
        <position position="124"/>
    </location>
    <ligand>
        <name>L-aspartate</name>
        <dbReference type="ChEBI" id="CHEBI:29991"/>
    </ligand>
</feature>
<dbReference type="NCBIfam" id="TIGR00032">
    <property type="entry name" value="argG"/>
    <property type="match status" value="1"/>
</dbReference>
<evidence type="ECO:0000259" key="10">
    <source>
        <dbReference type="Pfam" id="PF00764"/>
    </source>
</evidence>
<dbReference type="EC" id="6.3.4.5" evidence="3 9"/>
<dbReference type="Gene3D" id="3.40.50.620">
    <property type="entry name" value="HUPs"/>
    <property type="match status" value="1"/>
</dbReference>
<keyword evidence="6 9" id="KW-0028">Amino-acid biosynthesis</keyword>
<feature type="binding site" evidence="9">
    <location>
        <position position="273"/>
    </location>
    <ligand>
        <name>L-citrulline</name>
        <dbReference type="ChEBI" id="CHEBI:57743"/>
    </ligand>
</feature>
<protein>
    <recommendedName>
        <fullName evidence="3 9">Argininosuccinate synthase</fullName>
        <ecNumber evidence="3 9">6.3.4.5</ecNumber>
    </recommendedName>
    <alternativeName>
        <fullName evidence="9">Citrulline--aspartate ligase</fullName>
    </alternativeName>
</protein>
<comment type="caution">
    <text evidence="12">The sequence shown here is derived from an EMBL/GenBank/DDBJ whole genome shotgun (WGS) entry which is preliminary data.</text>
</comment>
<feature type="binding site" evidence="9">
    <location>
        <position position="127"/>
    </location>
    <ligand>
        <name>L-citrulline</name>
        <dbReference type="ChEBI" id="CHEBI:57743"/>
    </ligand>
</feature>
<organism evidence="12 13">
    <name type="scientific">Caldimicrobium thiodismutans</name>
    <dbReference type="NCBI Taxonomy" id="1653476"/>
    <lineage>
        <taxon>Bacteria</taxon>
        <taxon>Pseudomonadati</taxon>
        <taxon>Thermodesulfobacteriota</taxon>
        <taxon>Thermodesulfobacteria</taxon>
        <taxon>Thermodesulfobacteriales</taxon>
        <taxon>Thermodesulfobacteriaceae</taxon>
        <taxon>Caldimicrobium</taxon>
    </lineage>
</organism>
<dbReference type="EMBL" id="PNIE01000044">
    <property type="protein sequence ID" value="PMP63150.1"/>
    <property type="molecule type" value="Genomic_DNA"/>
</dbReference>
<dbReference type="GO" id="GO:0006526">
    <property type="term" value="P:L-arginine biosynthetic process"/>
    <property type="evidence" value="ECO:0007669"/>
    <property type="project" value="UniProtKB-UniRule"/>
</dbReference>
<evidence type="ECO:0000256" key="8">
    <source>
        <dbReference type="ARBA" id="ARBA00022840"/>
    </source>
</evidence>
<dbReference type="Pfam" id="PF20979">
    <property type="entry name" value="Arginosuc_syn_C"/>
    <property type="match status" value="1"/>
</dbReference>
<evidence type="ECO:0000256" key="3">
    <source>
        <dbReference type="ARBA" id="ARBA00012286"/>
    </source>
</evidence>
<feature type="binding site" evidence="9">
    <location>
        <position position="92"/>
    </location>
    <ligand>
        <name>L-citrulline</name>
        <dbReference type="ChEBI" id="CHEBI:57743"/>
    </ligand>
</feature>
<dbReference type="Gene3D" id="3.90.1260.10">
    <property type="entry name" value="Argininosuccinate synthetase, chain A, domain 2"/>
    <property type="match status" value="1"/>
</dbReference>
<evidence type="ECO:0000256" key="2">
    <source>
        <dbReference type="ARBA" id="ARBA00011881"/>
    </source>
</evidence>
<dbReference type="FunFam" id="3.90.1260.10:FF:000007">
    <property type="entry name" value="Argininosuccinate synthase"/>
    <property type="match status" value="1"/>
</dbReference>
<dbReference type="AlphaFoldDB" id="A0A2N7PJY4"/>
<dbReference type="UniPathway" id="UPA00068">
    <property type="reaction ID" value="UER00113"/>
</dbReference>
<dbReference type="HAMAP" id="MF_00005">
    <property type="entry name" value="Arg_succ_synth_type1"/>
    <property type="match status" value="1"/>
</dbReference>
<feature type="binding site" evidence="9">
    <location>
        <position position="87"/>
    </location>
    <ligand>
        <name>L-citrulline</name>
        <dbReference type="ChEBI" id="CHEBI:57743"/>
    </ligand>
</feature>
<comment type="catalytic activity">
    <reaction evidence="9">
        <text>L-citrulline + L-aspartate + ATP = 2-(N(omega)-L-arginino)succinate + AMP + diphosphate + H(+)</text>
        <dbReference type="Rhea" id="RHEA:10932"/>
        <dbReference type="ChEBI" id="CHEBI:15378"/>
        <dbReference type="ChEBI" id="CHEBI:29991"/>
        <dbReference type="ChEBI" id="CHEBI:30616"/>
        <dbReference type="ChEBI" id="CHEBI:33019"/>
        <dbReference type="ChEBI" id="CHEBI:57472"/>
        <dbReference type="ChEBI" id="CHEBI:57743"/>
        <dbReference type="ChEBI" id="CHEBI:456215"/>
        <dbReference type="EC" id="6.3.4.5"/>
    </reaction>
</comment>
<dbReference type="GO" id="GO:0000053">
    <property type="term" value="P:argininosuccinate metabolic process"/>
    <property type="evidence" value="ECO:0007669"/>
    <property type="project" value="TreeGrafter"/>
</dbReference>
<keyword evidence="9" id="KW-0963">Cytoplasm</keyword>
<dbReference type="FunFam" id="3.40.50.620:FF:000019">
    <property type="entry name" value="Argininosuccinate synthase"/>
    <property type="match status" value="1"/>
</dbReference>
<evidence type="ECO:0000256" key="4">
    <source>
        <dbReference type="ARBA" id="ARBA00022571"/>
    </source>
</evidence>
<feature type="domain" description="Arginosuccinate synthase C-terminal" evidence="11">
    <location>
        <begin position="175"/>
        <end position="391"/>
    </location>
</feature>
<feature type="domain" description="Arginosuccinate synthase-like N-terminal" evidence="10">
    <location>
        <begin position="5"/>
        <end position="166"/>
    </location>
</feature>
<reference evidence="12 13" key="1">
    <citation type="submission" date="2018-01" db="EMBL/GenBank/DDBJ databases">
        <title>Metagenomic assembled genomes from two thermal pools in the Uzon Caldera, Kamchatka, Russia.</title>
        <authorList>
            <person name="Wilkins L."/>
            <person name="Ettinger C."/>
        </authorList>
    </citation>
    <scope>NUCLEOTIDE SEQUENCE [LARGE SCALE GENOMIC DNA]</scope>
    <source>
        <strain evidence="12">ZAV-15</strain>
    </source>
</reference>
<feature type="binding site" evidence="9">
    <location>
        <position position="36"/>
    </location>
    <ligand>
        <name>ATP</name>
        <dbReference type="ChEBI" id="CHEBI:30616"/>
    </ligand>
</feature>
<dbReference type="SUPFAM" id="SSF52402">
    <property type="entry name" value="Adenine nucleotide alpha hydrolases-like"/>
    <property type="match status" value="1"/>
</dbReference>
<evidence type="ECO:0000256" key="6">
    <source>
        <dbReference type="ARBA" id="ARBA00022605"/>
    </source>
</evidence>
<accession>A0A2N7PJY4</accession>
<comment type="pathway">
    <text evidence="1 9">Amino-acid biosynthesis; L-arginine biosynthesis; L-arginine from L-ornithine and carbamoyl phosphate: step 2/3.</text>
</comment>
<dbReference type="GO" id="GO:0000050">
    <property type="term" value="P:urea cycle"/>
    <property type="evidence" value="ECO:0007669"/>
    <property type="project" value="TreeGrafter"/>
</dbReference>
<dbReference type="Gene3D" id="1.20.5.470">
    <property type="entry name" value="Single helix bin"/>
    <property type="match status" value="1"/>
</dbReference>
<feature type="binding site" evidence="9">
    <location>
        <position position="117"/>
    </location>
    <ligand>
        <name>ATP</name>
        <dbReference type="ChEBI" id="CHEBI:30616"/>
    </ligand>
</feature>
<dbReference type="InterPro" id="IPR048268">
    <property type="entry name" value="Arginosuc_syn_C"/>
</dbReference>